<reference evidence="2 3" key="1">
    <citation type="submission" date="2019-07" db="EMBL/GenBank/DDBJ databases">
        <title>Description of 53C-WASEF.</title>
        <authorList>
            <person name="Pitt A."/>
            <person name="Hahn M.W."/>
        </authorList>
    </citation>
    <scope>NUCLEOTIDE SEQUENCE [LARGE SCALE GENOMIC DNA]</scope>
    <source>
        <strain evidence="2 3">53C-WASEF</strain>
    </source>
</reference>
<accession>A0A556QQM7</accession>
<dbReference type="RefSeq" id="WP_144229282.1">
    <property type="nucleotide sequence ID" value="NZ_CBCRVV010000019.1"/>
</dbReference>
<dbReference type="AlphaFoldDB" id="A0A556QQM7"/>
<name>A0A556QQM7_9BACT</name>
<evidence type="ECO:0000313" key="2">
    <source>
        <dbReference type="EMBL" id="TSJ78940.1"/>
    </source>
</evidence>
<dbReference type="Proteomes" id="UP000315648">
    <property type="component" value="Unassembled WGS sequence"/>
</dbReference>
<comment type="caution">
    <text evidence="2">The sequence shown here is derived from an EMBL/GenBank/DDBJ whole genome shotgun (WGS) entry which is preliminary data.</text>
</comment>
<protein>
    <submittedName>
        <fullName evidence="2">Septum formation initiator family protein</fullName>
    </submittedName>
</protein>
<sequence>MPIRQIIVAFYLLLFLSVGAGSAAFFWKTRQEYNQLRQVELSTQRRLVEAEERLRDQERILKRLRTDPAYVEMKIRQRLGYARPEEFIFRFED</sequence>
<keyword evidence="3" id="KW-1185">Reference proteome</keyword>
<dbReference type="InterPro" id="IPR007060">
    <property type="entry name" value="FtsL/DivIC"/>
</dbReference>
<evidence type="ECO:0000256" key="1">
    <source>
        <dbReference type="SAM" id="Coils"/>
    </source>
</evidence>
<feature type="coiled-coil region" evidence="1">
    <location>
        <begin position="33"/>
        <end position="67"/>
    </location>
</feature>
<evidence type="ECO:0000313" key="3">
    <source>
        <dbReference type="Proteomes" id="UP000315648"/>
    </source>
</evidence>
<dbReference type="OrthoDB" id="196993at2"/>
<dbReference type="Pfam" id="PF04977">
    <property type="entry name" value="DivIC"/>
    <property type="match status" value="1"/>
</dbReference>
<gene>
    <name evidence="2" type="ORF">FPL22_06460</name>
</gene>
<organism evidence="2 3">
    <name type="scientific">Rariglobus hedericola</name>
    <dbReference type="NCBI Taxonomy" id="2597822"/>
    <lineage>
        <taxon>Bacteria</taxon>
        <taxon>Pseudomonadati</taxon>
        <taxon>Verrucomicrobiota</taxon>
        <taxon>Opitutia</taxon>
        <taxon>Opitutales</taxon>
        <taxon>Opitutaceae</taxon>
        <taxon>Rariglobus</taxon>
    </lineage>
</organism>
<keyword evidence="1" id="KW-0175">Coiled coil</keyword>
<proteinExistence type="predicted"/>
<dbReference type="EMBL" id="VMBG01000001">
    <property type="protein sequence ID" value="TSJ78940.1"/>
    <property type="molecule type" value="Genomic_DNA"/>
</dbReference>